<protein>
    <recommendedName>
        <fullName evidence="16">Protein kinase domain-containing protein</fullName>
    </recommendedName>
</protein>
<evidence type="ECO:0000259" key="16">
    <source>
        <dbReference type="PROSITE" id="PS50011"/>
    </source>
</evidence>
<feature type="domain" description="Protein kinase" evidence="16">
    <location>
        <begin position="80"/>
        <end position="392"/>
    </location>
</feature>
<dbReference type="FunFam" id="1.10.510.10:FF:000044">
    <property type="entry name" value="Putative LRR receptor-like serine/threonine-protein kinase"/>
    <property type="match status" value="1"/>
</dbReference>
<dbReference type="EMBL" id="JAKUCV010006107">
    <property type="protein sequence ID" value="KAJ4828687.1"/>
    <property type="molecule type" value="Genomic_DNA"/>
</dbReference>
<dbReference type="FunFam" id="3.30.200.20:FF:000162">
    <property type="entry name" value="Adenine nucleotide alpha hydrolase-like domain kinase"/>
    <property type="match status" value="1"/>
</dbReference>
<evidence type="ECO:0000256" key="6">
    <source>
        <dbReference type="ARBA" id="ARBA00022729"/>
    </source>
</evidence>
<keyword evidence="9" id="KW-0418">Kinase</keyword>
<dbReference type="SMART" id="SM00220">
    <property type="entry name" value="S_TKc"/>
    <property type="match status" value="1"/>
</dbReference>
<dbReference type="SUPFAM" id="SSF56112">
    <property type="entry name" value="Protein kinase-like (PK-like)"/>
    <property type="match status" value="2"/>
</dbReference>
<gene>
    <name evidence="17" type="ORF">Tsubulata_030755</name>
</gene>
<dbReference type="OrthoDB" id="4062651at2759"/>
<keyword evidence="13" id="KW-0675">Receptor</keyword>
<dbReference type="PROSITE" id="PS00108">
    <property type="entry name" value="PROTEIN_KINASE_ST"/>
    <property type="match status" value="1"/>
</dbReference>
<keyword evidence="3" id="KW-0597">Phosphoprotein</keyword>
<keyword evidence="18" id="KW-1185">Reference proteome</keyword>
<evidence type="ECO:0000313" key="18">
    <source>
        <dbReference type="Proteomes" id="UP001141552"/>
    </source>
</evidence>
<dbReference type="GO" id="GO:0016020">
    <property type="term" value="C:membrane"/>
    <property type="evidence" value="ECO:0007669"/>
    <property type="project" value="UniProtKB-SubCell"/>
</dbReference>
<dbReference type="PANTHER" id="PTHR47973">
    <property type="entry name" value="CYSTEINE-RICH RECEPTOR-LIKE PROTEIN KINASE 3"/>
    <property type="match status" value="1"/>
</dbReference>
<dbReference type="InterPro" id="IPR052059">
    <property type="entry name" value="CR_Ser/Thr_kinase"/>
</dbReference>
<feature type="binding site" evidence="15">
    <location>
        <position position="108"/>
    </location>
    <ligand>
        <name>ATP</name>
        <dbReference type="ChEBI" id="CHEBI:30616"/>
    </ligand>
</feature>
<evidence type="ECO:0000256" key="14">
    <source>
        <dbReference type="ARBA" id="ARBA00023180"/>
    </source>
</evidence>
<evidence type="ECO:0000256" key="5">
    <source>
        <dbReference type="ARBA" id="ARBA00022692"/>
    </source>
</evidence>
<keyword evidence="7" id="KW-0677">Repeat</keyword>
<evidence type="ECO:0000256" key="13">
    <source>
        <dbReference type="ARBA" id="ARBA00023170"/>
    </source>
</evidence>
<dbReference type="GO" id="GO:0004674">
    <property type="term" value="F:protein serine/threonine kinase activity"/>
    <property type="evidence" value="ECO:0007669"/>
    <property type="project" value="UniProtKB-KW"/>
</dbReference>
<dbReference type="AlphaFoldDB" id="A0A9Q0FCC0"/>
<evidence type="ECO:0000256" key="15">
    <source>
        <dbReference type="PROSITE-ProRule" id="PRU10141"/>
    </source>
</evidence>
<dbReference type="InterPro" id="IPR001245">
    <property type="entry name" value="Ser-Thr/Tyr_kinase_cat_dom"/>
</dbReference>
<name>A0A9Q0FCC0_9ROSI</name>
<evidence type="ECO:0000256" key="3">
    <source>
        <dbReference type="ARBA" id="ARBA00022553"/>
    </source>
</evidence>
<feature type="non-terminal residue" evidence="17">
    <location>
        <position position="601"/>
    </location>
</feature>
<reference evidence="17" key="1">
    <citation type="submission" date="2022-02" db="EMBL/GenBank/DDBJ databases">
        <authorList>
            <person name="Henning P.M."/>
            <person name="McCubbin A.G."/>
            <person name="Shore J.S."/>
        </authorList>
    </citation>
    <scope>NUCLEOTIDE SEQUENCE</scope>
    <source>
        <strain evidence="17">F60SS</strain>
        <tissue evidence="17">Leaves</tissue>
    </source>
</reference>
<comment type="subcellular location">
    <subcellularLocation>
        <location evidence="1">Membrane</location>
        <topology evidence="1">Single-pass membrane protein</topology>
    </subcellularLocation>
</comment>
<dbReference type="GO" id="GO:0005524">
    <property type="term" value="F:ATP binding"/>
    <property type="evidence" value="ECO:0007669"/>
    <property type="project" value="UniProtKB-UniRule"/>
</dbReference>
<evidence type="ECO:0000256" key="12">
    <source>
        <dbReference type="ARBA" id="ARBA00023136"/>
    </source>
</evidence>
<dbReference type="InterPro" id="IPR008271">
    <property type="entry name" value="Ser/Thr_kinase_AS"/>
</dbReference>
<sequence length="601" mass="66477">MKVEKSLGSRLSKIKASLGRRITFLGTMKFPISFCGCFSASSAEVSPENGMTDISSSGLQILQNGDDFSFDELHFSTNGFSPSNKIGEGGFGSVYKGKLEDGKVVAIKVLSAESKQGDREFMSELTTVSKISHKNLVKLHGGFIDGPCRVLVYDYMENGNLAQTLLGGEHSRAKLSWRKRLEISLGIAQGLAYIHEEIKPHIVHRDIKASNILLDHNFTPKVSDFGLSKLLPEDFTHISTRVAGTLGYLAPEYALTGRLTRKSDVYSFGVLLLEIMSGRTAVDFDPELGEHYLVNKAWEMYKANKLLELVDPILKGDFQETEAIRFLKVALLCVQQKCGLRPSMSVAIKMMKGETNIDEVQITEPAVISDFMDVKIRPRPNSKNISSGLQILQNGNGDDFSFDELQFSTIGFSPSNKIGEGGFASVYKNFTPKISDFGLSKLLPEDFSHFSTRVAGSLGYLAPEYALTGCWTRKSDVYSFGVLLLEITSGRPAVDFDPELGEHYLVNKIIAGMGELYKANKLLELVDPILKGDFQGTEAIRFLKVALLCVQQKFGLRPSMSVAVKMMKREDNIDEVQITEPAVISDFMNVKIRPRPSSKSY</sequence>
<dbReference type="CDD" id="cd14066">
    <property type="entry name" value="STKc_IRAK"/>
    <property type="match status" value="1"/>
</dbReference>
<evidence type="ECO:0000256" key="4">
    <source>
        <dbReference type="ARBA" id="ARBA00022679"/>
    </source>
</evidence>
<keyword evidence="11" id="KW-1133">Transmembrane helix</keyword>
<dbReference type="Gene3D" id="1.10.510.10">
    <property type="entry name" value="Transferase(Phosphotransferase) domain 1"/>
    <property type="match status" value="2"/>
</dbReference>
<dbReference type="Proteomes" id="UP001141552">
    <property type="component" value="Unassembled WGS sequence"/>
</dbReference>
<evidence type="ECO:0000313" key="17">
    <source>
        <dbReference type="EMBL" id="KAJ4828687.1"/>
    </source>
</evidence>
<dbReference type="InterPro" id="IPR000719">
    <property type="entry name" value="Prot_kinase_dom"/>
</dbReference>
<dbReference type="InterPro" id="IPR011009">
    <property type="entry name" value="Kinase-like_dom_sf"/>
</dbReference>
<dbReference type="PROSITE" id="PS00107">
    <property type="entry name" value="PROTEIN_KINASE_ATP"/>
    <property type="match status" value="1"/>
</dbReference>
<dbReference type="Gene3D" id="3.30.200.20">
    <property type="entry name" value="Phosphorylase Kinase, domain 1"/>
    <property type="match status" value="1"/>
</dbReference>
<evidence type="ECO:0000256" key="7">
    <source>
        <dbReference type="ARBA" id="ARBA00022737"/>
    </source>
</evidence>
<evidence type="ECO:0000256" key="11">
    <source>
        <dbReference type="ARBA" id="ARBA00022989"/>
    </source>
</evidence>
<dbReference type="InterPro" id="IPR017441">
    <property type="entry name" value="Protein_kinase_ATP_BS"/>
</dbReference>
<keyword evidence="2" id="KW-0723">Serine/threonine-protein kinase</keyword>
<comment type="caution">
    <text evidence="17">The sequence shown here is derived from an EMBL/GenBank/DDBJ whole genome shotgun (WGS) entry which is preliminary data.</text>
</comment>
<evidence type="ECO:0000256" key="9">
    <source>
        <dbReference type="ARBA" id="ARBA00022777"/>
    </source>
</evidence>
<keyword evidence="8 15" id="KW-0547">Nucleotide-binding</keyword>
<keyword evidence="6" id="KW-0732">Signal</keyword>
<proteinExistence type="predicted"/>
<dbReference type="Pfam" id="PF07714">
    <property type="entry name" value="PK_Tyr_Ser-Thr"/>
    <property type="match status" value="2"/>
</dbReference>
<keyword evidence="12" id="KW-0472">Membrane</keyword>
<keyword evidence="4" id="KW-0808">Transferase</keyword>
<reference evidence="17" key="2">
    <citation type="journal article" date="2023" name="Plants (Basel)">
        <title>Annotation of the Turnera subulata (Passifloraceae) Draft Genome Reveals the S-Locus Evolved after the Divergence of Turneroideae from Passifloroideae in a Stepwise Manner.</title>
        <authorList>
            <person name="Henning P.M."/>
            <person name="Roalson E.H."/>
            <person name="Mir W."/>
            <person name="McCubbin A.G."/>
            <person name="Shore J.S."/>
        </authorList>
    </citation>
    <scope>NUCLEOTIDE SEQUENCE</scope>
    <source>
        <strain evidence="17">F60SS</strain>
    </source>
</reference>
<keyword evidence="10 15" id="KW-0067">ATP-binding</keyword>
<keyword evidence="14" id="KW-0325">Glycoprotein</keyword>
<evidence type="ECO:0000256" key="1">
    <source>
        <dbReference type="ARBA" id="ARBA00004167"/>
    </source>
</evidence>
<keyword evidence="5" id="KW-0812">Transmembrane</keyword>
<evidence type="ECO:0000256" key="10">
    <source>
        <dbReference type="ARBA" id="ARBA00022840"/>
    </source>
</evidence>
<organism evidence="17 18">
    <name type="scientific">Turnera subulata</name>
    <dbReference type="NCBI Taxonomy" id="218843"/>
    <lineage>
        <taxon>Eukaryota</taxon>
        <taxon>Viridiplantae</taxon>
        <taxon>Streptophyta</taxon>
        <taxon>Embryophyta</taxon>
        <taxon>Tracheophyta</taxon>
        <taxon>Spermatophyta</taxon>
        <taxon>Magnoliopsida</taxon>
        <taxon>eudicotyledons</taxon>
        <taxon>Gunneridae</taxon>
        <taxon>Pentapetalae</taxon>
        <taxon>rosids</taxon>
        <taxon>fabids</taxon>
        <taxon>Malpighiales</taxon>
        <taxon>Passifloraceae</taxon>
        <taxon>Turnera</taxon>
    </lineage>
</organism>
<accession>A0A9Q0FCC0</accession>
<dbReference type="PROSITE" id="PS50011">
    <property type="entry name" value="PROTEIN_KINASE_DOM"/>
    <property type="match status" value="1"/>
</dbReference>
<evidence type="ECO:0000256" key="8">
    <source>
        <dbReference type="ARBA" id="ARBA00022741"/>
    </source>
</evidence>
<evidence type="ECO:0000256" key="2">
    <source>
        <dbReference type="ARBA" id="ARBA00022527"/>
    </source>
</evidence>